<gene>
    <name evidence="1" type="ORF">JIG36_07835</name>
</gene>
<reference evidence="1 2" key="1">
    <citation type="submission" date="2021-01" db="EMBL/GenBank/DDBJ databases">
        <title>Actinoplanes sp. nov. LDG1-06 isolated from lichen.</title>
        <authorList>
            <person name="Saeng-In P."/>
            <person name="Phongsopitanun W."/>
            <person name="Kanchanasin P."/>
            <person name="Yuki M."/>
            <person name="Kudo T."/>
            <person name="Ohkuma M."/>
            <person name="Tanasupawat S."/>
        </authorList>
    </citation>
    <scope>NUCLEOTIDE SEQUENCE [LARGE SCALE GENOMIC DNA]</scope>
    <source>
        <strain evidence="1 2">LDG1-06</strain>
    </source>
</reference>
<protein>
    <submittedName>
        <fullName evidence="1">Uncharacterized protein</fullName>
    </submittedName>
</protein>
<name>A0ABS2A6N0_9ACTN</name>
<dbReference type="Proteomes" id="UP000632138">
    <property type="component" value="Unassembled WGS sequence"/>
</dbReference>
<keyword evidence="2" id="KW-1185">Reference proteome</keyword>
<sequence length="102" mass="11016">MQKPGLTEQQRSEADRITALIEGLGPADDHSGALPAVRAVTRDGLVLGDVLGDYLHRVVTGGQAETISYWPVLELLRAAGADEERAAAKAQWRRTSLDDVDH</sequence>
<organism evidence="1 2">
    <name type="scientific">Paractinoplanes ovalisporus</name>
    <dbReference type="NCBI Taxonomy" id="2810368"/>
    <lineage>
        <taxon>Bacteria</taxon>
        <taxon>Bacillati</taxon>
        <taxon>Actinomycetota</taxon>
        <taxon>Actinomycetes</taxon>
        <taxon>Micromonosporales</taxon>
        <taxon>Micromonosporaceae</taxon>
        <taxon>Paractinoplanes</taxon>
    </lineage>
</organism>
<dbReference type="EMBL" id="JAENHP010000002">
    <property type="protein sequence ID" value="MBM2615474.1"/>
    <property type="molecule type" value="Genomic_DNA"/>
</dbReference>
<evidence type="ECO:0000313" key="1">
    <source>
        <dbReference type="EMBL" id="MBM2615474.1"/>
    </source>
</evidence>
<comment type="caution">
    <text evidence="1">The sequence shown here is derived from an EMBL/GenBank/DDBJ whole genome shotgun (WGS) entry which is preliminary data.</text>
</comment>
<proteinExistence type="predicted"/>
<accession>A0ABS2A6N0</accession>
<dbReference type="RefSeq" id="WP_203375365.1">
    <property type="nucleotide sequence ID" value="NZ_JAENHP010000002.1"/>
</dbReference>
<evidence type="ECO:0000313" key="2">
    <source>
        <dbReference type="Proteomes" id="UP000632138"/>
    </source>
</evidence>